<dbReference type="InterPro" id="IPR011611">
    <property type="entry name" value="PfkB_dom"/>
</dbReference>
<dbReference type="InterPro" id="IPR052562">
    <property type="entry name" value="Ketohexokinase-related"/>
</dbReference>
<evidence type="ECO:0000256" key="2">
    <source>
        <dbReference type="ARBA" id="ARBA00022777"/>
    </source>
</evidence>
<organism evidence="5 6">
    <name type="scientific">candidate division GN15 bacterium</name>
    <dbReference type="NCBI Taxonomy" id="2072418"/>
    <lineage>
        <taxon>Bacteria</taxon>
        <taxon>candidate division GN15</taxon>
    </lineage>
</organism>
<name>A0A855X3L2_9BACT</name>
<evidence type="ECO:0000256" key="3">
    <source>
        <dbReference type="SAM" id="MobiDB-lite"/>
    </source>
</evidence>
<accession>A0A855X3L2</accession>
<keyword evidence="1" id="KW-0808">Transferase</keyword>
<dbReference type="PANTHER" id="PTHR42774">
    <property type="entry name" value="PHOSPHOTRANSFERASE SYSTEM TRANSPORT PROTEIN"/>
    <property type="match status" value="1"/>
</dbReference>
<evidence type="ECO:0000259" key="4">
    <source>
        <dbReference type="Pfam" id="PF00294"/>
    </source>
</evidence>
<dbReference type="InterPro" id="IPR002173">
    <property type="entry name" value="Carboh/pur_kinase_PfkB_CS"/>
</dbReference>
<evidence type="ECO:0000313" key="5">
    <source>
        <dbReference type="EMBL" id="PWB74679.1"/>
    </source>
</evidence>
<feature type="domain" description="Carbohydrate kinase PfkB" evidence="4">
    <location>
        <begin position="70"/>
        <end position="317"/>
    </location>
</feature>
<dbReference type="PROSITE" id="PS00584">
    <property type="entry name" value="PFKB_KINASES_2"/>
    <property type="match status" value="1"/>
</dbReference>
<keyword evidence="2" id="KW-0418">Kinase</keyword>
<feature type="region of interest" description="Disordered" evidence="3">
    <location>
        <begin position="1"/>
        <end position="29"/>
    </location>
</feature>
<dbReference type="InterPro" id="IPR029056">
    <property type="entry name" value="Ribokinase-like"/>
</dbReference>
<proteinExistence type="predicted"/>
<dbReference type="EMBL" id="PQAP01000024">
    <property type="protein sequence ID" value="PWB74679.1"/>
    <property type="molecule type" value="Genomic_DNA"/>
</dbReference>
<evidence type="ECO:0000313" key="6">
    <source>
        <dbReference type="Proteomes" id="UP000250918"/>
    </source>
</evidence>
<dbReference type="Proteomes" id="UP000250918">
    <property type="component" value="Unassembled WGS sequence"/>
</dbReference>
<dbReference type="AlphaFoldDB" id="A0A855X3L2"/>
<dbReference type="GO" id="GO:0016301">
    <property type="term" value="F:kinase activity"/>
    <property type="evidence" value="ECO:0007669"/>
    <property type="project" value="UniProtKB-KW"/>
</dbReference>
<sequence>MSLRSATQRRRNSESALSNSPPERGSLKLSRSKNSVECLGLGIVPLDILFTVPYFPKAGHKIDAVNLIIQGGGPVPNCLVGLSRFGVRTAFIGAFGDDLWGRMGIDELKREQVDVGNVFIKRQPSALASGMIETGSGRRTIALYRKIAVKPSDLNLHALPVPKVIHLDGRDLPACLKLARWGRKIGARVSLDIGSMRNDVSPLLPLVDLLIVADAFALPFTRTRAARAAITELRRRCPGMIVVTEGMKGSLGFDGGKWRRQRAYRVKNVDTTGAGDSFHAGYLYGVLKGWSMPECLEFGAAAAALKCTQPGARTGAPRLSQVRQFLRKRRTANA</sequence>
<protein>
    <recommendedName>
        <fullName evidence="4">Carbohydrate kinase PfkB domain-containing protein</fullName>
    </recommendedName>
</protein>
<dbReference type="SUPFAM" id="SSF53613">
    <property type="entry name" value="Ribokinase-like"/>
    <property type="match status" value="1"/>
</dbReference>
<dbReference type="PANTHER" id="PTHR42774:SF3">
    <property type="entry name" value="KETOHEXOKINASE"/>
    <property type="match status" value="1"/>
</dbReference>
<gene>
    <name evidence="5" type="ORF">C3F09_03635</name>
</gene>
<dbReference type="Gene3D" id="3.40.1190.20">
    <property type="match status" value="1"/>
</dbReference>
<evidence type="ECO:0000256" key="1">
    <source>
        <dbReference type="ARBA" id="ARBA00022679"/>
    </source>
</evidence>
<comment type="caution">
    <text evidence="5">The sequence shown here is derived from an EMBL/GenBank/DDBJ whole genome shotgun (WGS) entry which is preliminary data.</text>
</comment>
<dbReference type="Pfam" id="PF00294">
    <property type="entry name" value="PfkB"/>
    <property type="match status" value="1"/>
</dbReference>
<reference evidence="5 6" key="1">
    <citation type="journal article" date="2018" name="ISME J.">
        <title>A methanotrophic archaeon couples anaerobic oxidation of methane to Fe(III) reduction.</title>
        <authorList>
            <person name="Cai C."/>
            <person name="Leu A.O."/>
            <person name="Xie G.J."/>
            <person name="Guo J."/>
            <person name="Feng Y."/>
            <person name="Zhao J.X."/>
            <person name="Tyson G.W."/>
            <person name="Yuan Z."/>
            <person name="Hu S."/>
        </authorList>
    </citation>
    <scope>NUCLEOTIDE SEQUENCE [LARGE SCALE GENOMIC DNA]</scope>
    <source>
        <strain evidence="5">FeB_12</strain>
    </source>
</reference>